<proteinExistence type="inferred from homology"/>
<keyword evidence="1" id="KW-0560">Oxidoreductase</keyword>
<dbReference type="InterPro" id="IPR020904">
    <property type="entry name" value="Sc_DH/Rdtase_CS"/>
</dbReference>
<gene>
    <name evidence="4" type="primary">107367676</name>
</gene>
<dbReference type="Pfam" id="PF00106">
    <property type="entry name" value="adh_short"/>
    <property type="match status" value="1"/>
</dbReference>
<name>T1KVI0_TETUR</name>
<reference evidence="4" key="2">
    <citation type="submission" date="2015-06" db="UniProtKB">
        <authorList>
            <consortium name="EnsemblMetazoa"/>
        </authorList>
    </citation>
    <scope>IDENTIFICATION</scope>
</reference>
<dbReference type="PANTHER" id="PTHR43313:SF36">
    <property type="entry name" value="D-BETA-HYDROXYBUTYRATE DEHYDROGENASE, MITOCHONDRIAL"/>
    <property type="match status" value="1"/>
</dbReference>
<comment type="similarity">
    <text evidence="2">Belongs to the short-chain dehydrogenases/reductases (SDR) family.</text>
</comment>
<dbReference type="PANTHER" id="PTHR43313">
    <property type="entry name" value="SHORT-CHAIN DEHYDROGENASE/REDUCTASE FAMILY 9C"/>
    <property type="match status" value="1"/>
</dbReference>
<evidence type="ECO:0000256" key="3">
    <source>
        <dbReference type="SAM" id="Phobius"/>
    </source>
</evidence>
<evidence type="ECO:0000256" key="1">
    <source>
        <dbReference type="ARBA" id="ARBA00023002"/>
    </source>
</evidence>
<dbReference type="GO" id="GO:0008202">
    <property type="term" value="P:steroid metabolic process"/>
    <property type="evidence" value="ECO:0007669"/>
    <property type="project" value="TreeGrafter"/>
</dbReference>
<keyword evidence="3" id="KW-1133">Transmembrane helix</keyword>
<protein>
    <submittedName>
        <fullName evidence="4">Uncharacterized protein</fullName>
    </submittedName>
</protein>
<keyword evidence="5" id="KW-1185">Reference proteome</keyword>
<dbReference type="HOGENOM" id="CLU_010194_2_0_1"/>
<dbReference type="Proteomes" id="UP000015104">
    <property type="component" value="Unassembled WGS sequence"/>
</dbReference>
<evidence type="ECO:0000256" key="2">
    <source>
        <dbReference type="RuleBase" id="RU000363"/>
    </source>
</evidence>
<dbReference type="KEGG" id="tut:107367676"/>
<accession>T1KVI0</accession>
<keyword evidence="3" id="KW-0812">Transmembrane</keyword>
<dbReference type="PROSITE" id="PS00061">
    <property type="entry name" value="ADH_SHORT"/>
    <property type="match status" value="1"/>
</dbReference>
<organism evidence="4 5">
    <name type="scientific">Tetranychus urticae</name>
    <name type="common">Two-spotted spider mite</name>
    <dbReference type="NCBI Taxonomy" id="32264"/>
    <lineage>
        <taxon>Eukaryota</taxon>
        <taxon>Metazoa</taxon>
        <taxon>Ecdysozoa</taxon>
        <taxon>Arthropoda</taxon>
        <taxon>Chelicerata</taxon>
        <taxon>Arachnida</taxon>
        <taxon>Acari</taxon>
        <taxon>Acariformes</taxon>
        <taxon>Trombidiformes</taxon>
        <taxon>Prostigmata</taxon>
        <taxon>Eleutherengona</taxon>
        <taxon>Raphignathae</taxon>
        <taxon>Tetranychoidea</taxon>
        <taxon>Tetranychidae</taxon>
        <taxon>Tetranychus</taxon>
    </lineage>
</organism>
<dbReference type="InterPro" id="IPR036291">
    <property type="entry name" value="NAD(P)-bd_dom_sf"/>
</dbReference>
<dbReference type="EnsemblMetazoa" id="tetur23g00730.1">
    <property type="protein sequence ID" value="tetur23g00730.1"/>
    <property type="gene ID" value="tetur23g00730"/>
</dbReference>
<dbReference type="InterPro" id="IPR002347">
    <property type="entry name" value="SDR_fam"/>
</dbReference>
<dbReference type="eggNOG" id="KOG1610">
    <property type="taxonomic scope" value="Eukaryota"/>
</dbReference>
<dbReference type="GO" id="GO:0016491">
    <property type="term" value="F:oxidoreductase activity"/>
    <property type="evidence" value="ECO:0007669"/>
    <property type="project" value="UniProtKB-KW"/>
</dbReference>
<keyword evidence="3" id="KW-0472">Membrane</keyword>
<dbReference type="STRING" id="32264.T1KVI0"/>
<dbReference type="OMA" id="MEMANGH"/>
<dbReference type="AlphaFoldDB" id="T1KVI0"/>
<sequence length="367" mass="40977">MLPLFSASFILTLVFLYKFLNFLPFFVNILNWIGLFIVYLCSSWILAKLIHNYISSKLLGPLPTTGKAVLITGCDSGFGHGAALQLNKSGFRVFAGCLFPDGKGAKSLKSSASNRDKIHIIKLDVTKDEDIETTVNLISEHLNKSGETLWGIVNNAGVGRVGKIEWGSFDNHFRQLFDVNVFGVVKVTRAMLPLLRSSSGRVVTISSINSNMTFPNTGAYSMTKAALTPFQDALRAEIEKFGVKVISIEPSFSSTPIIDQKSVDKLYSDLYDNSPKEIKEIYYEDKMMENLRQLLAIPCRYLSPEATYDKVINNIVKSLTDYEPSYCMPATPPVMSFVYTIYPSFPPELKNLIGKILMRLSRSLNLD</sequence>
<evidence type="ECO:0000313" key="4">
    <source>
        <dbReference type="EnsemblMetazoa" id="tetur23g00730.1"/>
    </source>
</evidence>
<dbReference type="SUPFAM" id="SSF51735">
    <property type="entry name" value="NAD(P)-binding Rossmann-fold domains"/>
    <property type="match status" value="1"/>
</dbReference>
<dbReference type="OrthoDB" id="294295at2759"/>
<dbReference type="PRINTS" id="PR00081">
    <property type="entry name" value="GDHRDH"/>
</dbReference>
<dbReference type="Gene3D" id="3.40.50.720">
    <property type="entry name" value="NAD(P)-binding Rossmann-like Domain"/>
    <property type="match status" value="1"/>
</dbReference>
<evidence type="ECO:0000313" key="5">
    <source>
        <dbReference type="Proteomes" id="UP000015104"/>
    </source>
</evidence>
<dbReference type="PRINTS" id="PR00080">
    <property type="entry name" value="SDRFAMILY"/>
</dbReference>
<feature type="transmembrane region" description="Helical" evidence="3">
    <location>
        <begin position="26"/>
        <end position="47"/>
    </location>
</feature>
<dbReference type="EMBL" id="CAEY01000613">
    <property type="status" value="NOT_ANNOTATED_CDS"/>
    <property type="molecule type" value="Genomic_DNA"/>
</dbReference>
<reference evidence="5" key="1">
    <citation type="submission" date="2011-08" db="EMBL/GenBank/DDBJ databases">
        <authorList>
            <person name="Rombauts S."/>
        </authorList>
    </citation>
    <scope>NUCLEOTIDE SEQUENCE</scope>
    <source>
        <strain evidence="5">London</strain>
    </source>
</reference>